<sequence length="292" mass="32828">MYYFIVNKTSGNGRSVKVWSEIEKILQRKEVEYSVVLSENKIELYEFITDLRQSNETVDGVIALGGDGTIHEIINHLLGMKVPFTVLPTGSGNDFARARGITKNYEQEIDKILKKEHQKIDLLKVGDKHCMTVVGIGFDGKVAKEANELKLKKWLGGLAYLIIIFKVLICYKPTYTKLMLNQEERIIEKVWLIAIANHPYYGGGMKICPQATSDDGKLDICIIHSLPKWRLLFLLAAVFKGKHVDMSGVEYLQVESIEVETNEPLYVTADGEIMGQTPTAVTVNKNALHVLS</sequence>
<dbReference type="EMBL" id="CP020814">
    <property type="protein sequence ID" value="ARK31474.1"/>
    <property type="molecule type" value="Genomic_DNA"/>
</dbReference>
<evidence type="ECO:0000256" key="8">
    <source>
        <dbReference type="ARBA" id="ARBA00022840"/>
    </source>
</evidence>
<comment type="cofactor">
    <cofactor evidence="1">
        <name>Mg(2+)</name>
        <dbReference type="ChEBI" id="CHEBI:18420"/>
    </cofactor>
</comment>
<dbReference type="RefSeq" id="WP_066152797.1">
    <property type="nucleotide sequence ID" value="NZ_CP020814.1"/>
</dbReference>
<proteinExistence type="inferred from homology"/>
<dbReference type="InterPro" id="IPR045540">
    <property type="entry name" value="YegS/DAGK_C"/>
</dbReference>
<keyword evidence="3" id="KW-0444">Lipid biosynthesis</keyword>
<comment type="similarity">
    <text evidence="2">Belongs to the diacylglycerol/lipid kinase family.</text>
</comment>
<evidence type="ECO:0000256" key="10">
    <source>
        <dbReference type="ARBA" id="ARBA00023098"/>
    </source>
</evidence>
<keyword evidence="9" id="KW-0460">Magnesium</keyword>
<dbReference type="SMART" id="SM00046">
    <property type="entry name" value="DAGKc"/>
    <property type="match status" value="1"/>
</dbReference>
<evidence type="ECO:0000256" key="1">
    <source>
        <dbReference type="ARBA" id="ARBA00001946"/>
    </source>
</evidence>
<dbReference type="Gene3D" id="3.40.50.10330">
    <property type="entry name" value="Probable inorganic polyphosphate/atp-NAD kinase, domain 1"/>
    <property type="match status" value="1"/>
</dbReference>
<dbReference type="Pfam" id="PF00781">
    <property type="entry name" value="DAGK_cat"/>
    <property type="match status" value="1"/>
</dbReference>
<dbReference type="GO" id="GO:0005886">
    <property type="term" value="C:plasma membrane"/>
    <property type="evidence" value="ECO:0007669"/>
    <property type="project" value="TreeGrafter"/>
</dbReference>
<dbReference type="NCBIfam" id="TIGR00147">
    <property type="entry name" value="YegS/Rv2252/BmrU family lipid kinase"/>
    <property type="match status" value="1"/>
</dbReference>
<dbReference type="Proteomes" id="UP000193006">
    <property type="component" value="Chromosome"/>
</dbReference>
<dbReference type="SUPFAM" id="SSF111331">
    <property type="entry name" value="NAD kinase/diacylglycerol kinase-like"/>
    <property type="match status" value="1"/>
</dbReference>
<evidence type="ECO:0000259" key="13">
    <source>
        <dbReference type="PROSITE" id="PS50146"/>
    </source>
</evidence>
<keyword evidence="7 14" id="KW-0418">Kinase</keyword>
<evidence type="ECO:0000256" key="6">
    <source>
        <dbReference type="ARBA" id="ARBA00022741"/>
    </source>
</evidence>
<dbReference type="InterPro" id="IPR017438">
    <property type="entry name" value="ATP-NAD_kinase_N"/>
</dbReference>
<dbReference type="GO" id="GO:0008654">
    <property type="term" value="P:phospholipid biosynthetic process"/>
    <property type="evidence" value="ECO:0007669"/>
    <property type="project" value="UniProtKB-KW"/>
</dbReference>
<evidence type="ECO:0000256" key="3">
    <source>
        <dbReference type="ARBA" id="ARBA00022516"/>
    </source>
</evidence>
<dbReference type="InterPro" id="IPR016064">
    <property type="entry name" value="NAD/diacylglycerol_kinase_sf"/>
</dbReference>
<dbReference type="KEGG" id="bkw:BkAM31D_17405"/>
<keyword evidence="10" id="KW-0443">Lipid metabolism</keyword>
<keyword evidence="15" id="KW-1185">Reference proteome</keyword>
<protein>
    <submittedName>
        <fullName evidence="14">Putative lipid kinase YtlR</fullName>
        <ecNumber evidence="14">2.7.1.-</ecNumber>
    </submittedName>
</protein>
<dbReference type="AlphaFoldDB" id="A0A1X9MFQ3"/>
<dbReference type="PANTHER" id="PTHR12358">
    <property type="entry name" value="SPHINGOSINE KINASE"/>
    <property type="match status" value="1"/>
</dbReference>
<dbReference type="PROSITE" id="PS50146">
    <property type="entry name" value="DAGK"/>
    <property type="match status" value="1"/>
</dbReference>
<dbReference type="InterPro" id="IPR050187">
    <property type="entry name" value="Lipid_Phosphate_FormReg"/>
</dbReference>
<gene>
    <name evidence="14" type="primary">ytlR</name>
    <name evidence="14" type="ORF">BkAM31D_17405</name>
</gene>
<accession>A0A1X9MFQ3</accession>
<evidence type="ECO:0000256" key="5">
    <source>
        <dbReference type="ARBA" id="ARBA00022723"/>
    </source>
</evidence>
<dbReference type="Gene3D" id="2.60.200.40">
    <property type="match status" value="1"/>
</dbReference>
<keyword evidence="4 14" id="KW-0808">Transferase</keyword>
<evidence type="ECO:0000256" key="12">
    <source>
        <dbReference type="ARBA" id="ARBA00023264"/>
    </source>
</evidence>
<keyword evidence="11" id="KW-0594">Phospholipid biosynthesis</keyword>
<dbReference type="InterPro" id="IPR005218">
    <property type="entry name" value="Diacylglycerol/lipid_kinase"/>
</dbReference>
<evidence type="ECO:0000313" key="15">
    <source>
        <dbReference type="Proteomes" id="UP000193006"/>
    </source>
</evidence>
<evidence type="ECO:0000256" key="11">
    <source>
        <dbReference type="ARBA" id="ARBA00023209"/>
    </source>
</evidence>
<dbReference type="PANTHER" id="PTHR12358:SF106">
    <property type="entry name" value="LIPID KINASE YEGS"/>
    <property type="match status" value="1"/>
</dbReference>
<dbReference type="GO" id="GO:0005524">
    <property type="term" value="F:ATP binding"/>
    <property type="evidence" value="ECO:0007669"/>
    <property type="project" value="UniProtKB-KW"/>
</dbReference>
<dbReference type="GO" id="GO:0016301">
    <property type="term" value="F:kinase activity"/>
    <property type="evidence" value="ECO:0007669"/>
    <property type="project" value="UniProtKB-KW"/>
</dbReference>
<keyword evidence="5" id="KW-0479">Metal-binding</keyword>
<name>A0A1X9MFQ3_9BACI</name>
<dbReference type="GO" id="GO:0046872">
    <property type="term" value="F:metal ion binding"/>
    <property type="evidence" value="ECO:0007669"/>
    <property type="project" value="UniProtKB-KW"/>
</dbReference>
<organism evidence="14 15">
    <name type="scientific">Halalkalibacter krulwichiae</name>
    <dbReference type="NCBI Taxonomy" id="199441"/>
    <lineage>
        <taxon>Bacteria</taxon>
        <taxon>Bacillati</taxon>
        <taxon>Bacillota</taxon>
        <taxon>Bacilli</taxon>
        <taxon>Bacillales</taxon>
        <taxon>Bacillaceae</taxon>
        <taxon>Halalkalibacter</taxon>
    </lineage>
</organism>
<keyword evidence="12" id="KW-1208">Phospholipid metabolism</keyword>
<dbReference type="STRING" id="199441.BkAM31D_17405"/>
<keyword evidence="8" id="KW-0067">ATP-binding</keyword>
<feature type="domain" description="DAGKc" evidence="13">
    <location>
        <begin position="1"/>
        <end position="129"/>
    </location>
</feature>
<evidence type="ECO:0000313" key="14">
    <source>
        <dbReference type="EMBL" id="ARK31474.1"/>
    </source>
</evidence>
<keyword evidence="6" id="KW-0547">Nucleotide-binding</keyword>
<dbReference type="InterPro" id="IPR001206">
    <property type="entry name" value="Diacylglycerol_kinase_cat_dom"/>
</dbReference>
<reference evidence="14 15" key="1">
    <citation type="submission" date="2017-04" db="EMBL/GenBank/DDBJ databases">
        <title>Bacillus krulwichiae AM31D Genome sequencing and assembly.</title>
        <authorList>
            <person name="Krulwich T.A."/>
            <person name="Anastor L."/>
            <person name="Ehrlich R."/>
            <person name="Ehrlich G.D."/>
            <person name="Janto B."/>
        </authorList>
    </citation>
    <scope>NUCLEOTIDE SEQUENCE [LARGE SCALE GENOMIC DNA]</scope>
    <source>
        <strain evidence="14 15">AM31D</strain>
    </source>
</reference>
<evidence type="ECO:0000256" key="2">
    <source>
        <dbReference type="ARBA" id="ARBA00005983"/>
    </source>
</evidence>
<dbReference type="EC" id="2.7.1.-" evidence="14"/>
<evidence type="ECO:0000256" key="4">
    <source>
        <dbReference type="ARBA" id="ARBA00022679"/>
    </source>
</evidence>
<evidence type="ECO:0000256" key="7">
    <source>
        <dbReference type="ARBA" id="ARBA00022777"/>
    </source>
</evidence>
<evidence type="ECO:0000256" key="9">
    <source>
        <dbReference type="ARBA" id="ARBA00022842"/>
    </source>
</evidence>
<dbReference type="Pfam" id="PF19279">
    <property type="entry name" value="YegS_C"/>
    <property type="match status" value="1"/>
</dbReference>